<dbReference type="EMBL" id="AP022345">
    <property type="protein sequence ID" value="BBU69002.1"/>
    <property type="molecule type" value="Genomic_DNA"/>
</dbReference>
<keyword evidence="1" id="KW-0131">Cell cycle</keyword>
<sequence>MTTSELNPHAPGMIGAYAAALQAKGFDADPAQMQAVERLETLYQGLMHFKTARGNKLRRMISPPAVPRGVYFWGGVGRGKSFIMDCFFAAVPYKRKKRIHFHAFMHQIHAELRQHAGKADPLVPVSERIAKETRLLCFDEFHVSDIADAMILGRLLELLFEKGVIFVMTSNYPPDNLYPNGLQRMNFLPTIALIKQKMDVMPLDGGQDYRLRKLEVMPVYHVPHDSETERAMAEYFEVAATMPGTVNDSIEINNRQVQTVRLAPGVVWFDFFSICGDGRAQADYLELVREYHTILVSNIPVLEVRHGAEARRFTWLVDVCYDHRVKLIISAATYPDDLYVEGPNAHEFFRTASRLTEMQSREYLALPHLVEIVRT</sequence>
<dbReference type="Gene3D" id="3.40.50.300">
    <property type="entry name" value="P-loop containing nucleotide triphosphate hydrolases"/>
    <property type="match status" value="1"/>
</dbReference>
<dbReference type="InterPro" id="IPR005654">
    <property type="entry name" value="ATPase_AFG1-like"/>
</dbReference>
<name>A0A679HSD2_9RHOO</name>
<evidence type="ECO:0000313" key="1">
    <source>
        <dbReference type="EMBL" id="BBU69002.1"/>
    </source>
</evidence>
<dbReference type="PANTHER" id="PTHR12169">
    <property type="entry name" value="ATPASE N2B"/>
    <property type="match status" value="1"/>
</dbReference>
<dbReference type="RefSeq" id="WP_162071244.1">
    <property type="nucleotide sequence ID" value="NZ_AP019011.1"/>
</dbReference>
<dbReference type="Proteomes" id="UP000463961">
    <property type="component" value="Chromosome"/>
</dbReference>
<dbReference type="GO" id="GO:0005737">
    <property type="term" value="C:cytoplasm"/>
    <property type="evidence" value="ECO:0007669"/>
    <property type="project" value="TreeGrafter"/>
</dbReference>
<organism evidence="1 2">
    <name type="scientific">Fluviibacter phosphoraccumulans</name>
    <dbReference type="NCBI Taxonomy" id="1751046"/>
    <lineage>
        <taxon>Bacteria</taxon>
        <taxon>Pseudomonadati</taxon>
        <taxon>Pseudomonadota</taxon>
        <taxon>Betaproteobacteria</taxon>
        <taxon>Rhodocyclales</taxon>
        <taxon>Fluviibacteraceae</taxon>
        <taxon>Fluviibacter</taxon>
    </lineage>
</organism>
<proteinExistence type="predicted"/>
<dbReference type="GO" id="GO:0005524">
    <property type="term" value="F:ATP binding"/>
    <property type="evidence" value="ECO:0007669"/>
    <property type="project" value="InterPro"/>
</dbReference>
<keyword evidence="2" id="KW-1185">Reference proteome</keyword>
<dbReference type="GO" id="GO:0016887">
    <property type="term" value="F:ATP hydrolysis activity"/>
    <property type="evidence" value="ECO:0007669"/>
    <property type="project" value="InterPro"/>
</dbReference>
<protein>
    <submittedName>
        <fullName evidence="1">Cell division protein ZapE</fullName>
    </submittedName>
</protein>
<reference evidence="2" key="1">
    <citation type="submission" date="2020-01" db="EMBL/GenBank/DDBJ databases">
        <title>Phosphoaccumulans saitamaens gen. nov., sp. nov., a polyphosphate accumulating bacterium isolated from surface river water.</title>
        <authorList>
            <person name="Watanabe K."/>
            <person name="Suda W."/>
        </authorList>
    </citation>
    <scope>NUCLEOTIDE SEQUENCE [LARGE SCALE GENOMIC DNA]</scope>
    <source>
        <strain evidence="2">ICHIAU1</strain>
    </source>
</reference>
<dbReference type="InterPro" id="IPR027417">
    <property type="entry name" value="P-loop_NTPase"/>
</dbReference>
<dbReference type="AlphaFoldDB" id="A0A679HSD2"/>
<dbReference type="OrthoDB" id="9774491at2"/>
<dbReference type="PANTHER" id="PTHR12169:SF6">
    <property type="entry name" value="AFG1-LIKE ATPASE"/>
    <property type="match status" value="1"/>
</dbReference>
<dbReference type="Pfam" id="PF03969">
    <property type="entry name" value="AFG1_ATPase"/>
    <property type="match status" value="1"/>
</dbReference>
<dbReference type="NCBIfam" id="NF040713">
    <property type="entry name" value="ZapE"/>
    <property type="match status" value="1"/>
</dbReference>
<dbReference type="SUPFAM" id="SSF52540">
    <property type="entry name" value="P-loop containing nucleoside triphosphate hydrolases"/>
    <property type="match status" value="1"/>
</dbReference>
<evidence type="ECO:0000313" key="2">
    <source>
        <dbReference type="Proteomes" id="UP000463961"/>
    </source>
</evidence>
<dbReference type="GO" id="GO:0051301">
    <property type="term" value="P:cell division"/>
    <property type="evidence" value="ECO:0007669"/>
    <property type="project" value="UniProtKB-KW"/>
</dbReference>
<keyword evidence="1" id="KW-0132">Cell division</keyword>
<accession>A0A679HSD2</accession>
<gene>
    <name evidence="1" type="ORF">ICHIAU1_12850</name>
</gene>